<dbReference type="PANTHER" id="PTHR46558:SF11">
    <property type="entry name" value="HTH-TYPE TRANSCRIPTIONAL REGULATOR XRE"/>
    <property type="match status" value="1"/>
</dbReference>
<dbReference type="HOGENOM" id="CLU_041548_0_0_9"/>
<dbReference type="Gene3D" id="1.10.260.40">
    <property type="entry name" value="lambda repressor-like DNA-binding domains"/>
    <property type="match status" value="1"/>
</dbReference>
<dbReference type="PATRIC" id="fig|679936.5.peg.770"/>
<dbReference type="AlphaFoldDB" id="G8U0K5"/>
<evidence type="ECO:0000259" key="2">
    <source>
        <dbReference type="PROSITE" id="PS50943"/>
    </source>
</evidence>
<dbReference type="PANTHER" id="PTHR46558">
    <property type="entry name" value="TRACRIPTIONAL REGULATORY PROTEIN-RELATED-RELATED"/>
    <property type="match status" value="1"/>
</dbReference>
<evidence type="ECO:0000313" key="3">
    <source>
        <dbReference type="EMBL" id="AEW04227.1"/>
    </source>
</evidence>
<reference evidence="4" key="1">
    <citation type="submission" date="2011-12" db="EMBL/GenBank/DDBJ databases">
        <title>The complete genome of chromosome of Sulfobacillus acidophilus DSM 10332.</title>
        <authorList>
            <person name="Lucas S."/>
            <person name="Han J."/>
            <person name="Lapidus A."/>
            <person name="Bruce D."/>
            <person name="Goodwin L."/>
            <person name="Pitluck S."/>
            <person name="Peters L."/>
            <person name="Kyrpides N."/>
            <person name="Mavromatis K."/>
            <person name="Ivanova N."/>
            <person name="Mikhailova N."/>
            <person name="Chertkov O."/>
            <person name="Saunders E."/>
            <person name="Detter J.C."/>
            <person name="Tapia R."/>
            <person name="Han C."/>
            <person name="Land M."/>
            <person name="Hauser L."/>
            <person name="Markowitz V."/>
            <person name="Cheng J.-F."/>
            <person name="Hugenholtz P."/>
            <person name="Woyke T."/>
            <person name="Wu D."/>
            <person name="Pukall R."/>
            <person name="Gehrich-Schroeter G."/>
            <person name="Schneider S."/>
            <person name="Klenk H.-P."/>
            <person name="Eisen J.A."/>
        </authorList>
    </citation>
    <scope>NUCLEOTIDE SEQUENCE [LARGE SCALE GENOMIC DNA]</scope>
    <source>
        <strain evidence="4">ATCC 700253 / DSM 10332 / NAL</strain>
    </source>
</reference>
<reference evidence="3 4" key="2">
    <citation type="journal article" date="2012" name="Stand. Genomic Sci.">
        <title>Complete genome sequence of the moderately thermophilic mineral-sulfide-oxidizing firmicute Sulfobacillus acidophilus type strain (NAL(T)).</title>
        <authorList>
            <person name="Anderson I."/>
            <person name="Chertkov O."/>
            <person name="Chen A."/>
            <person name="Saunders E."/>
            <person name="Lapidus A."/>
            <person name="Nolan M."/>
            <person name="Lucas S."/>
            <person name="Hammon N."/>
            <person name="Deshpande S."/>
            <person name="Cheng J.F."/>
            <person name="Han C."/>
            <person name="Tapia R."/>
            <person name="Goodwin L.A."/>
            <person name="Pitluck S."/>
            <person name="Liolios K."/>
            <person name="Pagani I."/>
            <person name="Ivanova N."/>
            <person name="Mikhailova N."/>
            <person name="Pati A."/>
            <person name="Palaniappan K."/>
            <person name="Land M."/>
            <person name="Pan C."/>
            <person name="Rohde M."/>
            <person name="Pukall R."/>
            <person name="Goker M."/>
            <person name="Detter J.C."/>
            <person name="Woyke T."/>
            <person name="Bristow J."/>
            <person name="Eisen J.A."/>
            <person name="Markowitz V."/>
            <person name="Hugenholtz P."/>
            <person name="Kyrpides N.C."/>
            <person name="Klenk H.P."/>
            <person name="Mavromatis K."/>
        </authorList>
    </citation>
    <scope>NUCLEOTIDE SEQUENCE [LARGE SCALE GENOMIC DNA]</scope>
    <source>
        <strain evidence="4">ATCC 700253 / DSM 10332 / NAL</strain>
    </source>
</reference>
<dbReference type="GO" id="GO:0003677">
    <property type="term" value="F:DNA binding"/>
    <property type="evidence" value="ECO:0007669"/>
    <property type="project" value="UniProtKB-KW"/>
</dbReference>
<dbReference type="CDD" id="cd00093">
    <property type="entry name" value="HTH_XRE"/>
    <property type="match status" value="1"/>
</dbReference>
<keyword evidence="4" id="KW-1185">Reference proteome</keyword>
<accession>G8U0K5</accession>
<evidence type="ECO:0000256" key="1">
    <source>
        <dbReference type="ARBA" id="ARBA00023125"/>
    </source>
</evidence>
<dbReference type="InterPro" id="IPR001387">
    <property type="entry name" value="Cro/C1-type_HTH"/>
</dbReference>
<name>G8U0K5_SULAD</name>
<dbReference type="KEGG" id="sap:Sulac_0720"/>
<dbReference type="InterPro" id="IPR010982">
    <property type="entry name" value="Lambda_DNA-bd_dom_sf"/>
</dbReference>
<sequence length="342" mass="38515">MSFGKALSYWRHARGLTQAELARAVGVSRQTLIAVEQNHRLPQLELAVNLARVLEVSLDQLTASLGQSAGSVPHEWTFLPEEPLYSGPVVWSRVGGRGVAVPWSLVSSPGRLPDAWWDAERRHMVPLPQHRPPERVILLGGCDPFTGWLEELYQRAWPGYWLQGVALSSTKAVEAFRYGLIHVAGTHWRDPATGEYNRLTDQLGGAVRRYHYVRWQEGWVGNREAPKTGLWAVREPGSEAHALFLRQQGQAPVRETRTFTTHTVLVRFLKDNPRWAGVTIGALAALDGLAFSPWAEEPYDLWIRRSDEDRRWAQQLWAVLESSDLAAALAKVPFLTLTGRWA</sequence>
<dbReference type="SMART" id="SM00530">
    <property type="entry name" value="HTH_XRE"/>
    <property type="match status" value="1"/>
</dbReference>
<keyword evidence="1" id="KW-0238">DNA-binding</keyword>
<gene>
    <name evidence="3" type="ordered locus">Sulac_0720</name>
</gene>
<feature type="domain" description="HTH cro/C1-type" evidence="2">
    <location>
        <begin position="7"/>
        <end position="61"/>
    </location>
</feature>
<dbReference type="PROSITE" id="PS50943">
    <property type="entry name" value="HTH_CROC1"/>
    <property type="match status" value="1"/>
</dbReference>
<dbReference type="Pfam" id="PF12727">
    <property type="entry name" value="PBP_like"/>
    <property type="match status" value="1"/>
</dbReference>
<organism evidence="3 4">
    <name type="scientific">Sulfobacillus acidophilus (strain ATCC 700253 / DSM 10332 / NAL)</name>
    <dbReference type="NCBI Taxonomy" id="679936"/>
    <lineage>
        <taxon>Bacteria</taxon>
        <taxon>Bacillati</taxon>
        <taxon>Bacillota</taxon>
        <taxon>Clostridia</taxon>
        <taxon>Eubacteriales</taxon>
        <taxon>Clostridiales Family XVII. Incertae Sedis</taxon>
        <taxon>Sulfobacillus</taxon>
    </lineage>
</organism>
<evidence type="ECO:0000313" key="4">
    <source>
        <dbReference type="Proteomes" id="UP000005439"/>
    </source>
</evidence>
<dbReference type="InterPro" id="IPR024370">
    <property type="entry name" value="PBP_domain"/>
</dbReference>
<dbReference type="EMBL" id="CP003179">
    <property type="protein sequence ID" value="AEW04227.1"/>
    <property type="molecule type" value="Genomic_DNA"/>
</dbReference>
<protein>
    <submittedName>
        <fullName evidence="3">Transcriptional regulator, XRE family</fullName>
    </submittedName>
</protein>
<dbReference type="STRING" id="679936.Sulac_0720"/>
<dbReference type="Proteomes" id="UP000005439">
    <property type="component" value="Chromosome"/>
</dbReference>
<proteinExistence type="predicted"/>
<dbReference type="SUPFAM" id="SSF47413">
    <property type="entry name" value="lambda repressor-like DNA-binding domains"/>
    <property type="match status" value="1"/>
</dbReference>
<dbReference type="Pfam" id="PF01381">
    <property type="entry name" value="HTH_3"/>
    <property type="match status" value="1"/>
</dbReference>